<dbReference type="EMBL" id="JADEXQ010000021">
    <property type="protein sequence ID" value="MBE9029758.1"/>
    <property type="molecule type" value="Genomic_DNA"/>
</dbReference>
<dbReference type="RefSeq" id="WP_264324577.1">
    <property type="nucleotide sequence ID" value="NZ_JADEXQ010000021.1"/>
</dbReference>
<reference evidence="1" key="1">
    <citation type="submission" date="2020-10" db="EMBL/GenBank/DDBJ databases">
        <authorList>
            <person name="Castelo-Branco R."/>
            <person name="Eusebio N."/>
            <person name="Adriana R."/>
            <person name="Vieira A."/>
            <person name="Brugerolle De Fraissinette N."/>
            <person name="Rezende De Castro R."/>
            <person name="Schneider M.P."/>
            <person name="Vasconcelos V."/>
            <person name="Leao P.N."/>
        </authorList>
    </citation>
    <scope>NUCLEOTIDE SEQUENCE</scope>
    <source>
        <strain evidence="1">LEGE 11480</strain>
    </source>
</reference>
<sequence length="258" mass="29964">MESYTQIVWLPSDFLAALLEYYAYESHRKTPEALFAFRKFAKMGIDRWIQDITGWVDPSTIPVEPPPLPDLNLPRHAIDILKSPNVLSANGYRLYLQLQDADKQNKRPTIEELCKGLDIQRPTYHKALKLLDQLSLLPHWVITKTRRQPERLVRDWLRDKLGGEAEAPTPDGPIDLLTDEEVIEVKAVHNWKDGIGHVLVKQRNYPDRQKCLLLFGEADQNLDQIKKRCHEFDIQLGYIPIAYSYDDSAEEIQIRLLE</sequence>
<dbReference type="AlphaFoldDB" id="A0A928VJH1"/>
<organism evidence="1 2">
    <name type="scientific">Romeriopsis navalis LEGE 11480</name>
    <dbReference type="NCBI Taxonomy" id="2777977"/>
    <lineage>
        <taxon>Bacteria</taxon>
        <taxon>Bacillati</taxon>
        <taxon>Cyanobacteriota</taxon>
        <taxon>Cyanophyceae</taxon>
        <taxon>Leptolyngbyales</taxon>
        <taxon>Leptolyngbyaceae</taxon>
        <taxon>Romeriopsis</taxon>
        <taxon>Romeriopsis navalis</taxon>
    </lineage>
</organism>
<protein>
    <submittedName>
        <fullName evidence="1">Uncharacterized protein</fullName>
    </submittedName>
</protein>
<name>A0A928VJH1_9CYAN</name>
<gene>
    <name evidence="1" type="ORF">IQ266_08465</name>
</gene>
<evidence type="ECO:0000313" key="2">
    <source>
        <dbReference type="Proteomes" id="UP000625316"/>
    </source>
</evidence>
<dbReference type="Proteomes" id="UP000625316">
    <property type="component" value="Unassembled WGS sequence"/>
</dbReference>
<proteinExistence type="predicted"/>
<accession>A0A928VJH1</accession>
<evidence type="ECO:0000313" key="1">
    <source>
        <dbReference type="EMBL" id="MBE9029758.1"/>
    </source>
</evidence>
<keyword evidence="2" id="KW-1185">Reference proteome</keyword>
<comment type="caution">
    <text evidence="1">The sequence shown here is derived from an EMBL/GenBank/DDBJ whole genome shotgun (WGS) entry which is preliminary data.</text>
</comment>